<dbReference type="SUPFAM" id="SSF55073">
    <property type="entry name" value="Nucleotide cyclase"/>
    <property type="match status" value="1"/>
</dbReference>
<feature type="transmembrane region" description="Helical" evidence="8">
    <location>
        <begin position="61"/>
        <end position="79"/>
    </location>
</feature>
<dbReference type="GO" id="GO:0043709">
    <property type="term" value="P:cell adhesion involved in single-species biofilm formation"/>
    <property type="evidence" value="ECO:0007669"/>
    <property type="project" value="TreeGrafter"/>
</dbReference>
<comment type="catalytic activity">
    <reaction evidence="7">
        <text>2 GTP = 3',3'-c-di-GMP + 2 diphosphate</text>
        <dbReference type="Rhea" id="RHEA:24898"/>
        <dbReference type="ChEBI" id="CHEBI:33019"/>
        <dbReference type="ChEBI" id="CHEBI:37565"/>
        <dbReference type="ChEBI" id="CHEBI:58805"/>
        <dbReference type="EC" id="2.7.7.65"/>
    </reaction>
</comment>
<evidence type="ECO:0000256" key="6">
    <source>
        <dbReference type="ARBA" id="ARBA00023136"/>
    </source>
</evidence>
<evidence type="ECO:0000259" key="9">
    <source>
        <dbReference type="PROSITE" id="PS50887"/>
    </source>
</evidence>
<dbReference type="GO" id="GO:0005886">
    <property type="term" value="C:plasma membrane"/>
    <property type="evidence" value="ECO:0007669"/>
    <property type="project" value="UniProtKB-SubCell"/>
</dbReference>
<dbReference type="InterPro" id="IPR000160">
    <property type="entry name" value="GGDEF_dom"/>
</dbReference>
<dbReference type="Pfam" id="PF05231">
    <property type="entry name" value="MASE1"/>
    <property type="match status" value="1"/>
</dbReference>
<dbReference type="GO" id="GO:1902201">
    <property type="term" value="P:negative regulation of bacterial-type flagellum-dependent cell motility"/>
    <property type="evidence" value="ECO:0007669"/>
    <property type="project" value="TreeGrafter"/>
</dbReference>
<evidence type="ECO:0000256" key="7">
    <source>
        <dbReference type="ARBA" id="ARBA00034247"/>
    </source>
</evidence>
<evidence type="ECO:0000256" key="2">
    <source>
        <dbReference type="ARBA" id="ARBA00012528"/>
    </source>
</evidence>
<dbReference type="AlphaFoldDB" id="A0A4V5MQA2"/>
<dbReference type="NCBIfam" id="TIGR00254">
    <property type="entry name" value="GGDEF"/>
    <property type="match status" value="1"/>
</dbReference>
<feature type="transmembrane region" description="Helical" evidence="8">
    <location>
        <begin position="167"/>
        <end position="185"/>
    </location>
</feature>
<dbReference type="RefSeq" id="WP_136773926.1">
    <property type="nucleotide sequence ID" value="NZ_CP156074.1"/>
</dbReference>
<evidence type="ECO:0000256" key="4">
    <source>
        <dbReference type="ARBA" id="ARBA00022692"/>
    </source>
</evidence>
<dbReference type="OrthoDB" id="8579491at2"/>
<gene>
    <name evidence="10" type="ORF">FAZ21_13285</name>
</gene>
<evidence type="ECO:0000256" key="8">
    <source>
        <dbReference type="SAM" id="Phobius"/>
    </source>
</evidence>
<evidence type="ECO:0000313" key="11">
    <source>
        <dbReference type="Proteomes" id="UP000310016"/>
    </source>
</evidence>
<dbReference type="SMART" id="SM00267">
    <property type="entry name" value="GGDEF"/>
    <property type="match status" value="1"/>
</dbReference>
<dbReference type="PANTHER" id="PTHR45138">
    <property type="entry name" value="REGULATORY COMPONENTS OF SENSORY TRANSDUCTION SYSTEM"/>
    <property type="match status" value="1"/>
</dbReference>
<dbReference type="InterPro" id="IPR007895">
    <property type="entry name" value="MASE1"/>
</dbReference>
<evidence type="ECO:0000256" key="1">
    <source>
        <dbReference type="ARBA" id="ARBA00004651"/>
    </source>
</evidence>
<protein>
    <recommendedName>
        <fullName evidence="2">diguanylate cyclase</fullName>
        <ecNumber evidence="2">2.7.7.65</ecNumber>
    </recommendedName>
</protein>
<dbReference type="PROSITE" id="PS50887">
    <property type="entry name" value="GGDEF"/>
    <property type="match status" value="1"/>
</dbReference>
<dbReference type="Gene3D" id="3.30.70.270">
    <property type="match status" value="1"/>
</dbReference>
<keyword evidence="5 8" id="KW-1133">Transmembrane helix</keyword>
<feature type="transmembrane region" description="Helical" evidence="8">
    <location>
        <begin position="272"/>
        <end position="291"/>
    </location>
</feature>
<dbReference type="FunFam" id="3.30.70.270:FF:000001">
    <property type="entry name" value="Diguanylate cyclase domain protein"/>
    <property type="match status" value="1"/>
</dbReference>
<feature type="transmembrane region" description="Helical" evidence="8">
    <location>
        <begin position="241"/>
        <end position="260"/>
    </location>
</feature>
<dbReference type="Proteomes" id="UP000310016">
    <property type="component" value="Unassembled WGS sequence"/>
</dbReference>
<reference evidence="10 11" key="1">
    <citation type="submission" date="2019-04" db="EMBL/GenBank/DDBJ databases">
        <title>Chitiniphilus eburnea sp. nov., a novel chitinolytic bacterium isolated from aquaculture sludge.</title>
        <authorList>
            <person name="Sheng M."/>
        </authorList>
    </citation>
    <scope>NUCLEOTIDE SEQUENCE [LARGE SCALE GENOMIC DNA]</scope>
    <source>
        <strain evidence="10 11">HX-2-15</strain>
    </source>
</reference>
<keyword evidence="3" id="KW-1003">Cell membrane</keyword>
<proteinExistence type="predicted"/>
<evidence type="ECO:0000256" key="3">
    <source>
        <dbReference type="ARBA" id="ARBA00022475"/>
    </source>
</evidence>
<dbReference type="Pfam" id="PF00990">
    <property type="entry name" value="GGDEF"/>
    <property type="match status" value="1"/>
</dbReference>
<organism evidence="10 11">
    <name type="scientific">Chitiniphilus eburneus</name>
    <dbReference type="NCBI Taxonomy" id="2571148"/>
    <lineage>
        <taxon>Bacteria</taxon>
        <taxon>Pseudomonadati</taxon>
        <taxon>Pseudomonadota</taxon>
        <taxon>Betaproteobacteria</taxon>
        <taxon>Neisseriales</taxon>
        <taxon>Chitinibacteraceae</taxon>
        <taxon>Chitiniphilus</taxon>
    </lineage>
</organism>
<comment type="subcellular location">
    <subcellularLocation>
        <location evidence="1">Cell membrane</location>
        <topology evidence="1">Multi-pass membrane protein</topology>
    </subcellularLocation>
</comment>
<dbReference type="EC" id="2.7.7.65" evidence="2"/>
<evidence type="ECO:0000313" key="10">
    <source>
        <dbReference type="EMBL" id="TJZ71678.1"/>
    </source>
</evidence>
<keyword evidence="6 8" id="KW-0472">Membrane</keyword>
<sequence length="495" mass="54801">MTTAVAHPSPARLTVALLLAFALTAALSAWPGRLAPGMPPVFWLPAGIGLATLLLMGRLGVLLCFIGNLLVGWAHYRIAPDGNQAWLLPMLAILDTGQAWLAASQWRQRELQGHRPLLQRPRELIFFWGRVCALPALMGILPALLTLTTSGIPLPAMDETALTTLEYVTGNILGMLLIAPCLVIWRDRRRWSIRRRVEHWWWPPQLALVVVIVLLVMNGSALVLLLPVLLGTTIYYRLPGVTLSLLLISVSLTVVTASGGGPYDHATQHANFLDLHLFLFSVTLTLQYMAFGQEQLLEYQRELKHDVALRTRELRKANARLAEMATTDELTGVANRREWQRHSAEAMMLSRRTDEPLSVLMLDLDHFKSVNDTYGHLIGDLVLRAVCRACEGALRATDHFGRWGGEEFVVLLPNTGDIEAAQVAEKLRYAAAATWVDHNERRVQVTISVGVTTLRPNDATLDDLIKRADDALYSAKRAGRNRVMVAPSVMPGGDS</sequence>
<dbReference type="InterPro" id="IPR029787">
    <property type="entry name" value="Nucleotide_cyclase"/>
</dbReference>
<keyword evidence="11" id="KW-1185">Reference proteome</keyword>
<keyword evidence="4 8" id="KW-0812">Transmembrane</keyword>
<dbReference type="InterPro" id="IPR050469">
    <property type="entry name" value="Diguanylate_Cyclase"/>
</dbReference>
<comment type="caution">
    <text evidence="10">The sequence shown here is derived from an EMBL/GenBank/DDBJ whole genome shotgun (WGS) entry which is preliminary data.</text>
</comment>
<dbReference type="InterPro" id="IPR043128">
    <property type="entry name" value="Rev_trsase/Diguanyl_cyclase"/>
</dbReference>
<feature type="transmembrane region" description="Helical" evidence="8">
    <location>
        <begin position="206"/>
        <end position="229"/>
    </location>
</feature>
<dbReference type="CDD" id="cd01949">
    <property type="entry name" value="GGDEF"/>
    <property type="match status" value="1"/>
</dbReference>
<evidence type="ECO:0000256" key="5">
    <source>
        <dbReference type="ARBA" id="ARBA00022989"/>
    </source>
</evidence>
<accession>A0A4V5MQA2</accession>
<name>A0A4V5MQA2_9NEIS</name>
<dbReference type="PANTHER" id="PTHR45138:SF9">
    <property type="entry name" value="DIGUANYLATE CYCLASE DGCM-RELATED"/>
    <property type="match status" value="1"/>
</dbReference>
<dbReference type="EMBL" id="SUMF01000016">
    <property type="protein sequence ID" value="TJZ71678.1"/>
    <property type="molecule type" value="Genomic_DNA"/>
</dbReference>
<dbReference type="GO" id="GO:0052621">
    <property type="term" value="F:diguanylate cyclase activity"/>
    <property type="evidence" value="ECO:0007669"/>
    <property type="project" value="UniProtKB-EC"/>
</dbReference>
<feature type="transmembrane region" description="Helical" evidence="8">
    <location>
        <begin position="124"/>
        <end position="147"/>
    </location>
</feature>
<feature type="domain" description="GGDEF" evidence="9">
    <location>
        <begin position="355"/>
        <end position="488"/>
    </location>
</feature>